<keyword evidence="8" id="KW-1185">Reference proteome</keyword>
<name>A0A840FBZ6_9SPHN</name>
<sequence length="273" mass="30760">MPPLLIDTLRLTVWLVLLTLAFAPLERLFTLKARTKPRAMLADLGYFYLNGICPAMLLAMPLAAVSALVRFVTPAAYTQAVAALPLWLGIVLGLVVAEFGSYWAHRWCHRSRWLWQFHAIHHTPDHLDWLVNTRAHPVDILVTRLGGLVPLYLVGLDKAGGGGGLAPVLITIIGTFWSFFVHANVRWRFGWLEQLIATPAFHHWHHTNDEHRDRNFAATLPVIDRLLGTLHLPDHYPPVYGIDEPVAPTFQDEVLRPFLPPKREDEGAVLPAE</sequence>
<evidence type="ECO:0000256" key="4">
    <source>
        <dbReference type="ARBA" id="ARBA00023136"/>
    </source>
</evidence>
<dbReference type="AlphaFoldDB" id="A0A840FBZ6"/>
<comment type="caution">
    <text evidence="7">The sequence shown here is derived from an EMBL/GenBank/DDBJ whole genome shotgun (WGS) entry which is preliminary data.</text>
</comment>
<dbReference type="RefSeq" id="WP_183986385.1">
    <property type="nucleotide sequence ID" value="NZ_JACIEV010000009.1"/>
</dbReference>
<gene>
    <name evidence="7" type="ORF">GGQ80_003086</name>
</gene>
<organism evidence="7 8">
    <name type="scientific">Sphingomonas jinjuensis</name>
    <dbReference type="NCBI Taxonomy" id="535907"/>
    <lineage>
        <taxon>Bacteria</taxon>
        <taxon>Pseudomonadati</taxon>
        <taxon>Pseudomonadota</taxon>
        <taxon>Alphaproteobacteria</taxon>
        <taxon>Sphingomonadales</taxon>
        <taxon>Sphingomonadaceae</taxon>
        <taxon>Sphingomonas</taxon>
    </lineage>
</organism>
<dbReference type="InterPro" id="IPR006694">
    <property type="entry name" value="Fatty_acid_hydroxylase"/>
</dbReference>
<evidence type="ECO:0000313" key="8">
    <source>
        <dbReference type="Proteomes" id="UP000529795"/>
    </source>
</evidence>
<dbReference type="Proteomes" id="UP000529795">
    <property type="component" value="Unassembled WGS sequence"/>
</dbReference>
<keyword evidence="4 5" id="KW-0472">Membrane</keyword>
<evidence type="ECO:0000313" key="7">
    <source>
        <dbReference type="EMBL" id="MBB4155169.1"/>
    </source>
</evidence>
<dbReference type="GO" id="GO:0008610">
    <property type="term" value="P:lipid biosynthetic process"/>
    <property type="evidence" value="ECO:0007669"/>
    <property type="project" value="InterPro"/>
</dbReference>
<feature type="transmembrane region" description="Helical" evidence="5">
    <location>
        <begin position="84"/>
        <end position="104"/>
    </location>
</feature>
<keyword evidence="2 5" id="KW-0812">Transmembrane</keyword>
<dbReference type="EMBL" id="JACIEV010000009">
    <property type="protein sequence ID" value="MBB4155169.1"/>
    <property type="molecule type" value="Genomic_DNA"/>
</dbReference>
<dbReference type="GO" id="GO:0016491">
    <property type="term" value="F:oxidoreductase activity"/>
    <property type="evidence" value="ECO:0007669"/>
    <property type="project" value="InterPro"/>
</dbReference>
<dbReference type="Pfam" id="PF04116">
    <property type="entry name" value="FA_hydroxylase"/>
    <property type="match status" value="1"/>
</dbReference>
<feature type="transmembrane region" description="Helical" evidence="5">
    <location>
        <begin position="46"/>
        <end position="72"/>
    </location>
</feature>
<evidence type="ECO:0000256" key="2">
    <source>
        <dbReference type="ARBA" id="ARBA00022692"/>
    </source>
</evidence>
<proteinExistence type="predicted"/>
<evidence type="ECO:0000259" key="6">
    <source>
        <dbReference type="Pfam" id="PF04116"/>
    </source>
</evidence>
<dbReference type="PANTHER" id="PTHR11863">
    <property type="entry name" value="STEROL DESATURASE"/>
    <property type="match status" value="1"/>
</dbReference>
<dbReference type="InterPro" id="IPR050307">
    <property type="entry name" value="Sterol_Desaturase_Related"/>
</dbReference>
<feature type="transmembrane region" description="Helical" evidence="5">
    <location>
        <begin position="6"/>
        <end position="25"/>
    </location>
</feature>
<dbReference type="GO" id="GO:0005506">
    <property type="term" value="F:iron ion binding"/>
    <property type="evidence" value="ECO:0007669"/>
    <property type="project" value="InterPro"/>
</dbReference>
<evidence type="ECO:0000256" key="1">
    <source>
        <dbReference type="ARBA" id="ARBA00004370"/>
    </source>
</evidence>
<feature type="domain" description="Fatty acid hydroxylase" evidence="6">
    <location>
        <begin position="91"/>
        <end position="229"/>
    </location>
</feature>
<dbReference type="GO" id="GO:0016020">
    <property type="term" value="C:membrane"/>
    <property type="evidence" value="ECO:0007669"/>
    <property type="project" value="UniProtKB-SubCell"/>
</dbReference>
<comment type="subcellular location">
    <subcellularLocation>
        <location evidence="1">Membrane</location>
    </subcellularLocation>
</comment>
<accession>A0A840FBZ6</accession>
<evidence type="ECO:0000256" key="5">
    <source>
        <dbReference type="SAM" id="Phobius"/>
    </source>
</evidence>
<protein>
    <submittedName>
        <fullName evidence="7">Sterol desaturase/sphingolipid hydroxylase (Fatty acid hydroxylase superfamily)</fullName>
    </submittedName>
</protein>
<reference evidence="7 8" key="1">
    <citation type="submission" date="2020-08" db="EMBL/GenBank/DDBJ databases">
        <title>Genomic Encyclopedia of Type Strains, Phase IV (KMG-IV): sequencing the most valuable type-strain genomes for metagenomic binning, comparative biology and taxonomic classification.</title>
        <authorList>
            <person name="Goeker M."/>
        </authorList>
    </citation>
    <scope>NUCLEOTIDE SEQUENCE [LARGE SCALE GENOMIC DNA]</scope>
    <source>
        <strain evidence="7 8">YC6723</strain>
    </source>
</reference>
<keyword evidence="3 5" id="KW-1133">Transmembrane helix</keyword>
<evidence type="ECO:0000256" key="3">
    <source>
        <dbReference type="ARBA" id="ARBA00022989"/>
    </source>
</evidence>